<evidence type="ECO:0000256" key="4">
    <source>
        <dbReference type="PIRNR" id="PIRNR006078"/>
    </source>
</evidence>
<dbReference type="GO" id="GO:0031388">
    <property type="term" value="P:organic acid phosphorylation"/>
    <property type="evidence" value="ECO:0007669"/>
    <property type="project" value="UniProtKB-UniRule"/>
</dbReference>
<dbReference type="InterPro" id="IPR018197">
    <property type="entry name" value="Glycerate_kinase_RE-like"/>
</dbReference>
<keyword evidence="2 4" id="KW-0808">Transferase</keyword>
<dbReference type="InterPro" id="IPR018193">
    <property type="entry name" value="Glyc_kinase_flavodox-like_fold"/>
</dbReference>
<proteinExistence type="inferred from homology"/>
<dbReference type="OrthoDB" id="9774290at2"/>
<dbReference type="AlphaFoldDB" id="A0A5R9G3I8"/>
<dbReference type="NCBIfam" id="TIGR00045">
    <property type="entry name" value="glycerate kinase"/>
    <property type="match status" value="1"/>
</dbReference>
<dbReference type="InterPro" id="IPR036129">
    <property type="entry name" value="Glycerate_kinase_sf"/>
</dbReference>
<dbReference type="Gene3D" id="3.40.50.10350">
    <property type="entry name" value="Glycerate kinase, domain 1"/>
    <property type="match status" value="1"/>
</dbReference>
<dbReference type="Proteomes" id="UP000309676">
    <property type="component" value="Unassembled WGS sequence"/>
</dbReference>
<dbReference type="EMBL" id="VCIW01000030">
    <property type="protein sequence ID" value="TLS48690.1"/>
    <property type="molecule type" value="Genomic_DNA"/>
</dbReference>
<keyword evidence="6" id="KW-1185">Reference proteome</keyword>
<dbReference type="PANTHER" id="PTHR21599:SF0">
    <property type="entry name" value="GLYCERATE KINASE"/>
    <property type="match status" value="1"/>
</dbReference>
<comment type="caution">
    <text evidence="5">The sequence shown here is derived from an EMBL/GenBank/DDBJ whole genome shotgun (WGS) entry which is preliminary data.</text>
</comment>
<accession>A0A5R9G3I8</accession>
<gene>
    <name evidence="5" type="ORF">FE782_29030</name>
</gene>
<keyword evidence="3 4" id="KW-0418">Kinase</keyword>
<dbReference type="GO" id="GO:0008887">
    <property type="term" value="F:glycerate kinase activity"/>
    <property type="evidence" value="ECO:0007669"/>
    <property type="project" value="UniProtKB-UniRule"/>
</dbReference>
<evidence type="ECO:0000256" key="1">
    <source>
        <dbReference type="ARBA" id="ARBA00006284"/>
    </source>
</evidence>
<dbReference type="Gene3D" id="3.90.1510.10">
    <property type="entry name" value="Glycerate kinase, domain 2"/>
    <property type="match status" value="1"/>
</dbReference>
<protein>
    <submittedName>
        <fullName evidence="5">Glycerate kinase</fullName>
    </submittedName>
</protein>
<dbReference type="InterPro" id="IPR004381">
    <property type="entry name" value="Glycerate_kinase"/>
</dbReference>
<evidence type="ECO:0000256" key="3">
    <source>
        <dbReference type="ARBA" id="ARBA00022777"/>
    </source>
</evidence>
<evidence type="ECO:0000313" key="6">
    <source>
        <dbReference type="Proteomes" id="UP000309676"/>
    </source>
</evidence>
<evidence type="ECO:0000313" key="5">
    <source>
        <dbReference type="EMBL" id="TLS48690.1"/>
    </source>
</evidence>
<dbReference type="SUPFAM" id="SSF110738">
    <property type="entry name" value="Glycerate kinase I"/>
    <property type="match status" value="1"/>
</dbReference>
<dbReference type="Pfam" id="PF02595">
    <property type="entry name" value="Gly_kinase"/>
    <property type="match status" value="1"/>
</dbReference>
<dbReference type="PIRSF" id="PIRSF006078">
    <property type="entry name" value="GlxK"/>
    <property type="match status" value="1"/>
</dbReference>
<sequence length="384" mass="39182">MNIVIAPDSFKGCLSSEAAADAIERGIRRVLPEARIAKVPIADGGEGTLDSLLASAGGRRVPVRARGPLGDEVEAEFGVLSGSGAAVIEMAKASGLGLVEDADRRNPLLATTYGTGQLLRAALDEGCRDFILAVGGSATNDGGAGMLQALGLRLLDADGAPVEPGGGALARIAAIDDAAWDPRIAESRFVLASDVSNPLLGPSGASHVFGPQKGATPEDVEELERNMASWADVVERVTGVRLHDLPGAGAAGGLGGAFLAFFPAELRRGIDVVLEVSPFRDALRDADLVITGEGRIDSQTASGKTPMGVAQEARKAGVPTIAIAGSVGPGIEALYPHGIEAVFSLANGPMSLSEAMDRAEPLLAHAAEQVVRALRVGASGRRDA</sequence>
<organism evidence="5 6">
    <name type="scientific">Paenibacillus antri</name>
    <dbReference type="NCBI Taxonomy" id="2582848"/>
    <lineage>
        <taxon>Bacteria</taxon>
        <taxon>Bacillati</taxon>
        <taxon>Bacillota</taxon>
        <taxon>Bacilli</taxon>
        <taxon>Bacillales</taxon>
        <taxon>Paenibacillaceae</taxon>
        <taxon>Paenibacillus</taxon>
    </lineage>
</organism>
<reference evidence="5 6" key="1">
    <citation type="submission" date="2019-05" db="EMBL/GenBank/DDBJ databases">
        <authorList>
            <person name="Narsing Rao M.P."/>
            <person name="Li W.J."/>
        </authorList>
    </citation>
    <scope>NUCLEOTIDE SEQUENCE [LARGE SCALE GENOMIC DNA]</scope>
    <source>
        <strain evidence="5 6">SYSU_K30003</strain>
    </source>
</reference>
<comment type="similarity">
    <text evidence="1 4">Belongs to the glycerate kinase type-1 family.</text>
</comment>
<evidence type="ECO:0000256" key="2">
    <source>
        <dbReference type="ARBA" id="ARBA00022679"/>
    </source>
</evidence>
<name>A0A5R9G3I8_9BACL</name>
<dbReference type="RefSeq" id="WP_138197858.1">
    <property type="nucleotide sequence ID" value="NZ_VCIW01000030.1"/>
</dbReference>
<dbReference type="PANTHER" id="PTHR21599">
    <property type="entry name" value="GLYCERATE KINASE"/>
    <property type="match status" value="1"/>
</dbReference>